<dbReference type="AlphaFoldDB" id="A0A2Z3YZ79"/>
<gene>
    <name evidence="1" type="ORF">Csp1_18600</name>
</gene>
<evidence type="ECO:0000313" key="2">
    <source>
        <dbReference type="Proteomes" id="UP000247696"/>
    </source>
</evidence>
<keyword evidence="2" id="KW-1185">Reference proteome</keyword>
<accession>A0A2Z3YZ79</accession>
<reference evidence="2" key="1">
    <citation type="submission" date="2017-11" db="EMBL/GenBank/DDBJ databases">
        <title>Otitis media/interna in a cat caused by the recently described species Corynebacterium provencense.</title>
        <authorList>
            <person name="Kittl S."/>
            <person name="Brodard I."/>
            <person name="Rychener L."/>
            <person name="Jores J."/>
            <person name="Roosje P."/>
            <person name="Gobeli Brawand S."/>
        </authorList>
    </citation>
    <scope>NUCLEOTIDE SEQUENCE [LARGE SCALE GENOMIC DNA]</scope>
    <source>
        <strain evidence="2">17KM38</strain>
    </source>
</reference>
<dbReference type="Proteomes" id="UP000247696">
    <property type="component" value="Chromosome"/>
</dbReference>
<sequence>MPRLTPMTDAVAASEFPDSAYHGAIAQPPKTGAEQIRDEQGIPRGSLLGFWRWAYSQTLDNALRGVLAEYLVGLALGGPDRDARVEWDPYDLTTADGVKVEVKSTAYLQSWAQNRKSVLKFNIPETNPWDAVTGTWGSSRVRQSDVYVFCVFTAVDPDTADPLDMSQWDFYVAPTSRVNEVLGGQKTVVLSSLIQRVAPKKVTFTGLADAVRTAGS</sequence>
<organism evidence="1 2">
    <name type="scientific">Corynebacterium provencense</name>
    <dbReference type="NCBI Taxonomy" id="1737425"/>
    <lineage>
        <taxon>Bacteria</taxon>
        <taxon>Bacillati</taxon>
        <taxon>Actinomycetota</taxon>
        <taxon>Actinomycetes</taxon>
        <taxon>Mycobacteriales</taxon>
        <taxon>Corynebacteriaceae</taxon>
        <taxon>Corynebacterium</taxon>
    </lineage>
</organism>
<protein>
    <submittedName>
        <fullName evidence="1">Uncharacterized protein</fullName>
    </submittedName>
</protein>
<dbReference type="EMBL" id="CP024988">
    <property type="protein sequence ID" value="AWT26633.1"/>
    <property type="molecule type" value="Genomic_DNA"/>
</dbReference>
<evidence type="ECO:0000313" key="1">
    <source>
        <dbReference type="EMBL" id="AWT26633.1"/>
    </source>
</evidence>
<proteinExistence type="predicted"/>
<name>A0A2Z3YZ79_9CORY</name>
<dbReference type="KEGG" id="cpre:Csp1_18600"/>